<feature type="transmembrane region" description="Helical" evidence="12">
    <location>
        <begin position="67"/>
        <end position="87"/>
    </location>
</feature>
<gene>
    <name evidence="12 13" type="primary">crcB</name>
    <name evidence="12" type="synonym">fluC</name>
    <name evidence="13" type="ORF">FKG94_17815</name>
</gene>
<dbReference type="Pfam" id="PF02537">
    <property type="entry name" value="CRCB"/>
    <property type="match status" value="1"/>
</dbReference>
<keyword evidence="3" id="KW-0997">Cell inner membrane</keyword>
<comment type="subcellular location">
    <subcellularLocation>
        <location evidence="1 12">Cell membrane</location>
        <topology evidence="1 12">Multi-pass membrane protein</topology>
    </subcellularLocation>
</comment>
<evidence type="ECO:0000313" key="14">
    <source>
        <dbReference type="Proteomes" id="UP000319732"/>
    </source>
</evidence>
<keyword evidence="9 12" id="KW-0407">Ion channel</keyword>
<dbReference type="GO" id="GO:0005886">
    <property type="term" value="C:plasma membrane"/>
    <property type="evidence" value="ECO:0007669"/>
    <property type="project" value="UniProtKB-SubCell"/>
</dbReference>
<dbReference type="Proteomes" id="UP000319732">
    <property type="component" value="Unassembled WGS sequence"/>
</dbReference>
<evidence type="ECO:0000256" key="2">
    <source>
        <dbReference type="ARBA" id="ARBA00022475"/>
    </source>
</evidence>
<reference evidence="13 14" key="1">
    <citation type="submission" date="2019-06" db="EMBL/GenBank/DDBJ databases">
        <title>Whole genome sequence for Cellvibrionaceae sp. R142.</title>
        <authorList>
            <person name="Wang G."/>
        </authorList>
    </citation>
    <scope>NUCLEOTIDE SEQUENCE [LARGE SCALE GENOMIC DNA]</scope>
    <source>
        <strain evidence="13 14">R142</strain>
    </source>
</reference>
<keyword evidence="7 12" id="KW-0406">Ion transport</keyword>
<evidence type="ECO:0000256" key="10">
    <source>
        <dbReference type="ARBA" id="ARBA00035120"/>
    </source>
</evidence>
<feature type="transmembrane region" description="Helical" evidence="12">
    <location>
        <begin position="34"/>
        <end position="55"/>
    </location>
</feature>
<accession>A0A545T8M1</accession>
<name>A0A545T8M1_9GAMM</name>
<dbReference type="EMBL" id="VHSG01000018">
    <property type="protein sequence ID" value="TQV73551.1"/>
    <property type="molecule type" value="Genomic_DNA"/>
</dbReference>
<keyword evidence="12" id="KW-0479">Metal-binding</keyword>
<keyword evidence="2 12" id="KW-1003">Cell membrane</keyword>
<keyword evidence="4 12" id="KW-0812">Transmembrane</keyword>
<keyword evidence="5 12" id="KW-1133">Transmembrane helix</keyword>
<comment type="catalytic activity">
    <reaction evidence="11">
        <text>fluoride(in) = fluoride(out)</text>
        <dbReference type="Rhea" id="RHEA:76159"/>
        <dbReference type="ChEBI" id="CHEBI:17051"/>
    </reaction>
    <physiologicalReaction direction="left-to-right" evidence="11">
        <dbReference type="Rhea" id="RHEA:76160"/>
    </physiologicalReaction>
</comment>
<evidence type="ECO:0000256" key="9">
    <source>
        <dbReference type="ARBA" id="ARBA00023303"/>
    </source>
</evidence>
<dbReference type="NCBIfam" id="TIGR00494">
    <property type="entry name" value="crcB"/>
    <property type="match status" value="1"/>
</dbReference>
<proteinExistence type="inferred from homology"/>
<protein>
    <recommendedName>
        <fullName evidence="12">Fluoride-specific ion channel FluC</fullName>
    </recommendedName>
</protein>
<organism evidence="13 14">
    <name type="scientific">Exilibacterium tricleocarpae</name>
    <dbReference type="NCBI Taxonomy" id="2591008"/>
    <lineage>
        <taxon>Bacteria</taxon>
        <taxon>Pseudomonadati</taxon>
        <taxon>Pseudomonadota</taxon>
        <taxon>Gammaproteobacteria</taxon>
        <taxon>Cellvibrionales</taxon>
        <taxon>Cellvibrionaceae</taxon>
        <taxon>Exilibacterium</taxon>
    </lineage>
</organism>
<dbReference type="PANTHER" id="PTHR28259:SF1">
    <property type="entry name" value="FLUORIDE EXPORT PROTEIN 1-RELATED"/>
    <property type="match status" value="1"/>
</dbReference>
<keyword evidence="12" id="KW-0813">Transport</keyword>
<dbReference type="HAMAP" id="MF_00454">
    <property type="entry name" value="FluC"/>
    <property type="match status" value="1"/>
</dbReference>
<evidence type="ECO:0000313" key="13">
    <source>
        <dbReference type="EMBL" id="TQV73551.1"/>
    </source>
</evidence>
<dbReference type="AlphaFoldDB" id="A0A545T8M1"/>
<dbReference type="RefSeq" id="WP_142905680.1">
    <property type="nucleotide sequence ID" value="NZ_ML660097.1"/>
</dbReference>
<keyword evidence="8 12" id="KW-0472">Membrane</keyword>
<keyword evidence="14" id="KW-1185">Reference proteome</keyword>
<evidence type="ECO:0000256" key="8">
    <source>
        <dbReference type="ARBA" id="ARBA00023136"/>
    </source>
</evidence>
<evidence type="ECO:0000256" key="12">
    <source>
        <dbReference type="HAMAP-Rule" id="MF_00454"/>
    </source>
</evidence>
<evidence type="ECO:0000256" key="4">
    <source>
        <dbReference type="ARBA" id="ARBA00022692"/>
    </source>
</evidence>
<dbReference type="GO" id="GO:0046872">
    <property type="term" value="F:metal ion binding"/>
    <property type="evidence" value="ECO:0007669"/>
    <property type="project" value="UniProtKB-KW"/>
</dbReference>
<evidence type="ECO:0000256" key="11">
    <source>
        <dbReference type="ARBA" id="ARBA00035585"/>
    </source>
</evidence>
<evidence type="ECO:0000256" key="7">
    <source>
        <dbReference type="ARBA" id="ARBA00023065"/>
    </source>
</evidence>
<comment type="function">
    <text evidence="12">Fluoride-specific ion channel. Important for reducing fluoride concentration in the cell, thus reducing its toxicity.</text>
</comment>
<keyword evidence="6 12" id="KW-0915">Sodium</keyword>
<evidence type="ECO:0000256" key="6">
    <source>
        <dbReference type="ARBA" id="ARBA00023053"/>
    </source>
</evidence>
<evidence type="ECO:0000256" key="5">
    <source>
        <dbReference type="ARBA" id="ARBA00022989"/>
    </source>
</evidence>
<comment type="similarity">
    <text evidence="10 12">Belongs to the fluoride channel Fluc/FEX (TC 1.A.43) family.</text>
</comment>
<sequence length="124" mass="13315">MHWLAVALGGALGALGRYAVTSYAYPIMENRFPLGTLIVNVLGSFLIGVCYVVIIEKGLVSPEWRHLLMAGFLGAFTTFSTFSLDALNLWQNGHALTALTYIAASVITCLAAVALAVHVSLRIF</sequence>
<feature type="binding site" evidence="12">
    <location>
        <position position="74"/>
    </location>
    <ligand>
        <name>Na(+)</name>
        <dbReference type="ChEBI" id="CHEBI:29101"/>
        <note>structural</note>
    </ligand>
</feature>
<feature type="transmembrane region" description="Helical" evidence="12">
    <location>
        <begin position="99"/>
        <end position="121"/>
    </location>
</feature>
<dbReference type="GO" id="GO:0140114">
    <property type="term" value="P:cellular detoxification of fluoride"/>
    <property type="evidence" value="ECO:0007669"/>
    <property type="project" value="UniProtKB-UniRule"/>
</dbReference>
<evidence type="ECO:0000256" key="3">
    <source>
        <dbReference type="ARBA" id="ARBA00022519"/>
    </source>
</evidence>
<comment type="caution">
    <text evidence="13">The sequence shown here is derived from an EMBL/GenBank/DDBJ whole genome shotgun (WGS) entry which is preliminary data.</text>
</comment>
<dbReference type="InterPro" id="IPR003691">
    <property type="entry name" value="FluC"/>
</dbReference>
<feature type="binding site" evidence="12">
    <location>
        <position position="77"/>
    </location>
    <ligand>
        <name>Na(+)</name>
        <dbReference type="ChEBI" id="CHEBI:29101"/>
        <note>structural</note>
    </ligand>
</feature>
<dbReference type="PANTHER" id="PTHR28259">
    <property type="entry name" value="FLUORIDE EXPORT PROTEIN 1-RELATED"/>
    <property type="match status" value="1"/>
</dbReference>
<evidence type="ECO:0000256" key="1">
    <source>
        <dbReference type="ARBA" id="ARBA00004651"/>
    </source>
</evidence>
<dbReference type="OrthoDB" id="9806299at2"/>
<comment type="activity regulation">
    <text evidence="12">Na(+) is not transported, but it plays an essential structural role and its presence is essential for fluoride channel function.</text>
</comment>
<dbReference type="GO" id="GO:0062054">
    <property type="term" value="F:fluoride channel activity"/>
    <property type="evidence" value="ECO:0007669"/>
    <property type="project" value="UniProtKB-UniRule"/>
</dbReference>